<protein>
    <submittedName>
        <fullName evidence="3">Recombinase family protein</fullName>
    </submittedName>
</protein>
<dbReference type="SUPFAM" id="SSF53041">
    <property type="entry name" value="Resolvase-like"/>
    <property type="match status" value="1"/>
</dbReference>
<comment type="caution">
    <text evidence="3">The sequence shown here is derived from an EMBL/GenBank/DDBJ whole genome shotgun (WGS) entry which is preliminary data.</text>
</comment>
<dbReference type="RefSeq" id="WP_154206642.1">
    <property type="nucleotide sequence ID" value="NZ_WJYN01000003.1"/>
</dbReference>
<dbReference type="InterPro" id="IPR006119">
    <property type="entry name" value="Resolv_N"/>
</dbReference>
<dbReference type="Pfam" id="PF00239">
    <property type="entry name" value="Resolvase"/>
    <property type="match status" value="1"/>
</dbReference>
<dbReference type="InterPro" id="IPR038109">
    <property type="entry name" value="DNA_bind_recomb_sf"/>
</dbReference>
<dbReference type="SMART" id="SM00857">
    <property type="entry name" value="Resolvase"/>
    <property type="match status" value="1"/>
</dbReference>
<dbReference type="AlphaFoldDB" id="A0A7X2HLU2"/>
<dbReference type="Pfam" id="PF07508">
    <property type="entry name" value="Recombinase"/>
    <property type="match status" value="1"/>
</dbReference>
<dbReference type="InterPro" id="IPR050639">
    <property type="entry name" value="SSR_resolvase"/>
</dbReference>
<dbReference type="GO" id="GO:0003677">
    <property type="term" value="F:DNA binding"/>
    <property type="evidence" value="ECO:0007669"/>
    <property type="project" value="InterPro"/>
</dbReference>
<proteinExistence type="predicted"/>
<feature type="domain" description="Recombinase" evidence="2">
    <location>
        <begin position="167"/>
        <end position="281"/>
    </location>
</feature>
<dbReference type="InterPro" id="IPR011109">
    <property type="entry name" value="DNA_bind_recombinase_dom"/>
</dbReference>
<reference evidence="3 4" key="1">
    <citation type="submission" date="2019-11" db="EMBL/GenBank/DDBJ databases">
        <title>Phenotypic characterization of an OXA-22 and OXA-60 co-producing Ralstonia pickettii clinical strain.</title>
        <authorList>
            <person name="He F."/>
        </authorList>
    </citation>
    <scope>NUCLEOTIDE SEQUENCE [LARGE SCALE GENOMIC DNA]</scope>
    <source>
        <strain evidence="3 4">PSLESD1</strain>
    </source>
</reference>
<evidence type="ECO:0000313" key="4">
    <source>
        <dbReference type="Proteomes" id="UP000441032"/>
    </source>
</evidence>
<dbReference type="InterPro" id="IPR036162">
    <property type="entry name" value="Resolvase-like_N_sf"/>
</dbReference>
<dbReference type="PROSITE" id="PS51736">
    <property type="entry name" value="RECOMBINASES_3"/>
    <property type="match status" value="1"/>
</dbReference>
<evidence type="ECO:0000313" key="3">
    <source>
        <dbReference type="EMBL" id="MRS98910.1"/>
    </source>
</evidence>
<dbReference type="Gene3D" id="3.90.1750.20">
    <property type="entry name" value="Putative Large Serine Recombinase, Chain B, Domain 2"/>
    <property type="match status" value="1"/>
</dbReference>
<name>A0A7X2HLU2_RALPI</name>
<dbReference type="GO" id="GO:0000150">
    <property type="term" value="F:DNA strand exchange activity"/>
    <property type="evidence" value="ECO:0007669"/>
    <property type="project" value="InterPro"/>
</dbReference>
<dbReference type="PANTHER" id="PTHR30461">
    <property type="entry name" value="DNA-INVERTASE FROM LAMBDOID PROPHAGE"/>
    <property type="match status" value="1"/>
</dbReference>
<feature type="domain" description="Resolvase/invertase-type recombinase catalytic" evidence="1">
    <location>
        <begin position="7"/>
        <end position="159"/>
    </location>
</feature>
<dbReference type="Gene3D" id="3.40.50.1390">
    <property type="entry name" value="Resolvase, N-terminal catalytic domain"/>
    <property type="match status" value="1"/>
</dbReference>
<gene>
    <name evidence="3" type="ORF">GJQ57_09635</name>
</gene>
<sequence length="559" mass="62349">MKRGTLACAIYTRKSSEEGLEQGFNSLDAQREACEAYVLSQQHEGWHALATHYDDGGFSGGTMERPALQRLLADVQARRIRIVVVYKVDRLTRSLADFAKIVEQFDAHGVSFVSVTQQFNTTSSMGRLTLNVLLSFAQFEREVTGERIRDKIAASKQKGMWMGGMAPIGYCANDRTLKVEPEGAALVERLYARYLALGSVRELKDELDRDRIVTPLRVSSGGRAYGGRPFSRGQLYRILSSPVYLGKIQHKDQVHAGQHPAIIEKERWAAVQAQLLQNRQGHRERQSSPSTSLLAGRLVDHRGRRLIPSHSQKRVKRYRYYVSEPLINQSRDHAPDGLRLPAQELETVVVNALRNWLVDTHAVLQALSGIPPERVQGVLAVSHRLAKELDEAAKQYSAIQRLVQQVVVEPQSVQVIVQPHTLLVHEATSHQSPHPTVTLAVPVQIRRCGLAMRLLVTAPQPQRREPDARLIALQAKAQRWLEQLTSGKTESIADIAKAEGVTRAFVLRVIYRTFLAPDIVRAMLDGTQPPGLTSDALKQSVPLPIDWGAQRKLLGFAPA</sequence>
<dbReference type="Proteomes" id="UP000441032">
    <property type="component" value="Unassembled WGS sequence"/>
</dbReference>
<accession>A0A7X2HLU2</accession>
<dbReference type="EMBL" id="WJYN01000003">
    <property type="protein sequence ID" value="MRS98910.1"/>
    <property type="molecule type" value="Genomic_DNA"/>
</dbReference>
<dbReference type="PROSITE" id="PS51737">
    <property type="entry name" value="RECOMBINASE_DNA_BIND"/>
    <property type="match status" value="1"/>
</dbReference>
<evidence type="ECO:0000259" key="1">
    <source>
        <dbReference type="PROSITE" id="PS51736"/>
    </source>
</evidence>
<evidence type="ECO:0000259" key="2">
    <source>
        <dbReference type="PROSITE" id="PS51737"/>
    </source>
</evidence>
<dbReference type="PANTHER" id="PTHR30461:SF23">
    <property type="entry name" value="DNA RECOMBINASE-RELATED"/>
    <property type="match status" value="1"/>
</dbReference>
<dbReference type="CDD" id="cd03768">
    <property type="entry name" value="SR_ResInv"/>
    <property type="match status" value="1"/>
</dbReference>
<organism evidence="3 4">
    <name type="scientific">Ralstonia pickettii</name>
    <name type="common">Burkholderia pickettii</name>
    <dbReference type="NCBI Taxonomy" id="329"/>
    <lineage>
        <taxon>Bacteria</taxon>
        <taxon>Pseudomonadati</taxon>
        <taxon>Pseudomonadota</taxon>
        <taxon>Betaproteobacteria</taxon>
        <taxon>Burkholderiales</taxon>
        <taxon>Burkholderiaceae</taxon>
        <taxon>Ralstonia</taxon>
    </lineage>
</organism>